<dbReference type="Proteomes" id="UP000809273">
    <property type="component" value="Unassembled WGS sequence"/>
</dbReference>
<evidence type="ECO:0000313" key="2">
    <source>
        <dbReference type="EMBL" id="MBN1574119.1"/>
    </source>
</evidence>
<comment type="caution">
    <text evidence="2">The sequence shown here is derived from an EMBL/GenBank/DDBJ whole genome shotgun (WGS) entry which is preliminary data.</text>
</comment>
<feature type="domain" description="ATPase AAA-type core" evidence="1">
    <location>
        <begin position="26"/>
        <end position="324"/>
    </location>
</feature>
<gene>
    <name evidence="2" type="ORF">JW984_13060</name>
</gene>
<dbReference type="AlphaFoldDB" id="A0A9D8KG88"/>
<evidence type="ECO:0000313" key="3">
    <source>
        <dbReference type="Proteomes" id="UP000809273"/>
    </source>
</evidence>
<dbReference type="PANTHER" id="PTHR32182">
    <property type="entry name" value="DNA REPLICATION AND REPAIR PROTEIN RECF"/>
    <property type="match status" value="1"/>
</dbReference>
<accession>A0A9D8KG88</accession>
<name>A0A9D8KG88_9DELT</name>
<dbReference type="Gene3D" id="3.40.50.300">
    <property type="entry name" value="P-loop containing nucleotide triphosphate hydrolases"/>
    <property type="match status" value="1"/>
</dbReference>
<dbReference type="PIRSF" id="PIRSF029347">
    <property type="entry name" value="RecF"/>
    <property type="match status" value="1"/>
</dbReference>
<dbReference type="SUPFAM" id="SSF52540">
    <property type="entry name" value="P-loop containing nucleoside triphosphate hydrolases"/>
    <property type="match status" value="1"/>
</dbReference>
<sequence length="385" mass="44392">MRISRIILKSWRNFRSVDVDLQRRVFLIGPNASGKSNFLDAFRFLHDIAKPLGGGLLKSISDRGGDSKIRCLWASGRSSQIEIEVHITGDKDSDPNWRYAISIKRKQEGKHDPVLEYEKVWRDDRLILDRPNKKDIDDPKLLTQTHLQQTSANKEFREIADYFSSFRYFHLVPQLLRYPEAFAGKSMEEDPFGREFLEDIYKTNKRTTQSRLNKIERALKIAVPYFSKLQVEKDDSGKPHLQIRYENWRPHGAKQTEEELSDGTLRFIGFLWTLLEGNQLLLFEEPELSLHTAVIRNLPRLIWRIQEKENSQVIISTHSIELLSDEGIEGEEVLVLIPGEKGTAIKPASSIENVRLLMEGGMSVVDAVIPITEPKDINQLDLFDV</sequence>
<dbReference type="Pfam" id="PF13304">
    <property type="entry name" value="AAA_21"/>
    <property type="match status" value="1"/>
</dbReference>
<dbReference type="EMBL" id="JAFGIX010000066">
    <property type="protein sequence ID" value="MBN1574119.1"/>
    <property type="molecule type" value="Genomic_DNA"/>
</dbReference>
<proteinExistence type="predicted"/>
<evidence type="ECO:0000259" key="1">
    <source>
        <dbReference type="Pfam" id="PF13304"/>
    </source>
</evidence>
<dbReference type="GO" id="GO:0005524">
    <property type="term" value="F:ATP binding"/>
    <property type="evidence" value="ECO:0007669"/>
    <property type="project" value="InterPro"/>
</dbReference>
<dbReference type="InterPro" id="IPR027417">
    <property type="entry name" value="P-loop_NTPase"/>
</dbReference>
<reference evidence="2" key="2">
    <citation type="submission" date="2021-01" db="EMBL/GenBank/DDBJ databases">
        <authorList>
            <person name="Hahn C.R."/>
            <person name="Youssef N.H."/>
            <person name="Elshahed M."/>
        </authorList>
    </citation>
    <scope>NUCLEOTIDE SEQUENCE</scope>
    <source>
        <strain evidence="2">Zod_Metabat.24</strain>
    </source>
</reference>
<organism evidence="2 3">
    <name type="scientific">Candidatus Zymogenus saltonus</name>
    <dbReference type="NCBI Taxonomy" id="2844893"/>
    <lineage>
        <taxon>Bacteria</taxon>
        <taxon>Deltaproteobacteria</taxon>
        <taxon>Candidatus Zymogenia</taxon>
        <taxon>Candidatus Zymogeniales</taxon>
        <taxon>Candidatus Zymogenaceae</taxon>
        <taxon>Candidatus Zymogenus</taxon>
    </lineage>
</organism>
<reference evidence="2" key="1">
    <citation type="journal article" date="2021" name="Environ. Microbiol.">
        <title>Genomic characterization of three novel Desulfobacterota classes expand the metabolic and phylogenetic diversity of the phylum.</title>
        <authorList>
            <person name="Murphy C.L."/>
            <person name="Biggerstaff J."/>
            <person name="Eichhorn A."/>
            <person name="Ewing E."/>
            <person name="Shahan R."/>
            <person name="Soriano D."/>
            <person name="Stewart S."/>
            <person name="VanMol K."/>
            <person name="Walker R."/>
            <person name="Walters P."/>
            <person name="Elshahed M.S."/>
            <person name="Youssef N.H."/>
        </authorList>
    </citation>
    <scope>NUCLEOTIDE SEQUENCE</scope>
    <source>
        <strain evidence="2">Zod_Metabat.24</strain>
    </source>
</reference>
<dbReference type="PANTHER" id="PTHR32182:SF22">
    <property type="entry name" value="ATP-DEPENDENT ENDONUCLEASE, OLD FAMILY-RELATED"/>
    <property type="match status" value="1"/>
</dbReference>
<dbReference type="GO" id="GO:0000731">
    <property type="term" value="P:DNA synthesis involved in DNA repair"/>
    <property type="evidence" value="ECO:0007669"/>
    <property type="project" value="TreeGrafter"/>
</dbReference>
<dbReference type="GO" id="GO:0006302">
    <property type="term" value="P:double-strand break repair"/>
    <property type="evidence" value="ECO:0007669"/>
    <property type="project" value="TreeGrafter"/>
</dbReference>
<dbReference type="GO" id="GO:0016887">
    <property type="term" value="F:ATP hydrolysis activity"/>
    <property type="evidence" value="ECO:0007669"/>
    <property type="project" value="InterPro"/>
</dbReference>
<dbReference type="InterPro" id="IPR003959">
    <property type="entry name" value="ATPase_AAA_core"/>
</dbReference>
<protein>
    <submittedName>
        <fullName evidence="2">AAA family ATPase</fullName>
    </submittedName>
</protein>
<dbReference type="InterPro" id="IPR014555">
    <property type="entry name" value="RecF-like"/>
</dbReference>